<dbReference type="InterPro" id="IPR036866">
    <property type="entry name" value="RibonucZ/Hydroxyglut_hydro"/>
</dbReference>
<proteinExistence type="predicted"/>
<feature type="domain" description="Metallo-beta-lactamase" evidence="2">
    <location>
        <begin position="21"/>
        <end position="215"/>
    </location>
</feature>
<evidence type="ECO:0000313" key="3">
    <source>
        <dbReference type="EMBL" id="KWV48728.1"/>
    </source>
</evidence>
<gene>
    <name evidence="3" type="ORF">AS156_17040</name>
</gene>
<dbReference type="GO" id="GO:0016787">
    <property type="term" value="F:hydrolase activity"/>
    <property type="evidence" value="ECO:0007669"/>
    <property type="project" value="UniProtKB-KW"/>
</dbReference>
<protein>
    <submittedName>
        <fullName evidence="3">MBL fold metallo-hydrolase</fullName>
    </submittedName>
</protein>
<comment type="caution">
    <text evidence="3">The sequence shown here is derived from an EMBL/GenBank/DDBJ whole genome shotgun (WGS) entry which is preliminary data.</text>
</comment>
<dbReference type="InterPro" id="IPR001279">
    <property type="entry name" value="Metallo-B-lactamas"/>
</dbReference>
<reference evidence="3 4" key="1">
    <citation type="submission" date="2015-11" db="EMBL/GenBank/DDBJ databases">
        <title>Draft Genome Sequence of the Strain BR 10303 (Bradyrhizobium sp.) isolated from nodules of Centrolobium paraense.</title>
        <authorList>
            <person name="Zelli J.E."/>
            <person name="Simoes-Araujo J.L."/>
            <person name="Barauna A.C."/>
            <person name="Silva K."/>
        </authorList>
    </citation>
    <scope>NUCLEOTIDE SEQUENCE [LARGE SCALE GENOMIC DNA]</scope>
    <source>
        <strain evidence="3 4">BR 10303</strain>
    </source>
</reference>
<sequence>MSITITLIGGPTALIEIDGFRLLTDPTFDAPGDYQLPHVKLEKLTGPALSARDVGEIDAVLLSHDQHSDNLDNSGRDFLKLAKRVLTTEAGAKRLGGKTEGFAPWSSTVLKRGDRSLTITATPARHGPAGIEPLSGDVIGFVVQSSSAGSRPIYVSGDTTWFDGVAEVARRFNCGVVLPFAGAAQTRGPFHLTMDTNDTIETARAFADAVIVPVHTDGWAHFRQNASDLRLSFDALGFGRRLRILEPGVATVIAE</sequence>
<dbReference type="Gene3D" id="3.60.15.10">
    <property type="entry name" value="Ribonuclease Z/Hydroxyacylglutathione hydrolase-like"/>
    <property type="match status" value="1"/>
</dbReference>
<dbReference type="AlphaFoldDB" id="A0A109JGT9"/>
<accession>A0A109JGT9</accession>
<name>A0A109JGT9_9BRAD</name>
<dbReference type="InterPro" id="IPR050114">
    <property type="entry name" value="UPF0173_UPF0282_UlaG_hydrolase"/>
</dbReference>
<evidence type="ECO:0000259" key="2">
    <source>
        <dbReference type="Pfam" id="PF12706"/>
    </source>
</evidence>
<dbReference type="Pfam" id="PF12706">
    <property type="entry name" value="Lactamase_B_2"/>
    <property type="match status" value="1"/>
</dbReference>
<dbReference type="SUPFAM" id="SSF56281">
    <property type="entry name" value="Metallo-hydrolase/oxidoreductase"/>
    <property type="match status" value="1"/>
</dbReference>
<evidence type="ECO:0000313" key="4">
    <source>
        <dbReference type="Proteomes" id="UP000057737"/>
    </source>
</evidence>
<keyword evidence="4" id="KW-1185">Reference proteome</keyword>
<dbReference type="PANTHER" id="PTHR43546:SF9">
    <property type="entry name" value="L-ASCORBATE-6-PHOSPHATE LACTONASE ULAG-RELATED"/>
    <property type="match status" value="1"/>
</dbReference>
<dbReference type="OrthoDB" id="9805728at2"/>
<organism evidence="3 4">
    <name type="scientific">Bradyrhizobium macuxiense</name>
    <dbReference type="NCBI Taxonomy" id="1755647"/>
    <lineage>
        <taxon>Bacteria</taxon>
        <taxon>Pseudomonadati</taxon>
        <taxon>Pseudomonadota</taxon>
        <taxon>Alphaproteobacteria</taxon>
        <taxon>Hyphomicrobiales</taxon>
        <taxon>Nitrobacteraceae</taxon>
        <taxon>Bradyrhizobium</taxon>
    </lineage>
</organism>
<dbReference type="Proteomes" id="UP000057737">
    <property type="component" value="Unassembled WGS sequence"/>
</dbReference>
<dbReference type="RefSeq" id="WP_066513039.1">
    <property type="nucleotide sequence ID" value="NZ_LNCU01000106.1"/>
</dbReference>
<evidence type="ECO:0000256" key="1">
    <source>
        <dbReference type="ARBA" id="ARBA00022801"/>
    </source>
</evidence>
<dbReference type="PANTHER" id="PTHR43546">
    <property type="entry name" value="UPF0173 METAL-DEPENDENT HYDROLASE MJ1163-RELATED"/>
    <property type="match status" value="1"/>
</dbReference>
<keyword evidence="1 3" id="KW-0378">Hydrolase</keyword>
<dbReference type="EMBL" id="LNCU01000106">
    <property type="protein sequence ID" value="KWV48728.1"/>
    <property type="molecule type" value="Genomic_DNA"/>
</dbReference>